<dbReference type="PANTHER" id="PTHR43384:SF13">
    <property type="entry name" value="SLR0110 PROTEIN"/>
    <property type="match status" value="1"/>
</dbReference>
<dbReference type="PROSITE" id="PS50110">
    <property type="entry name" value="RESPONSE_REGULATORY"/>
    <property type="match status" value="1"/>
</dbReference>
<dbReference type="InterPro" id="IPR033756">
    <property type="entry name" value="YlxH/NBP35"/>
</dbReference>
<dbReference type="SMART" id="SM00448">
    <property type="entry name" value="REC"/>
    <property type="match status" value="1"/>
</dbReference>
<dbReference type="InterPro" id="IPR050625">
    <property type="entry name" value="ParA/MinD_ATPase"/>
</dbReference>
<proteinExistence type="predicted"/>
<evidence type="ECO:0000313" key="5">
    <source>
        <dbReference type="EMBL" id="OGM01432.1"/>
    </source>
</evidence>
<accession>A0A1F7WF28</accession>
<dbReference type="Gene3D" id="3.40.50.300">
    <property type="entry name" value="P-loop containing nucleotide triphosphate hydrolases"/>
    <property type="match status" value="1"/>
</dbReference>
<dbReference type="InterPro" id="IPR011006">
    <property type="entry name" value="CheY-like_superfamily"/>
</dbReference>
<gene>
    <name evidence="5" type="ORF">A2008_12815</name>
</gene>
<dbReference type="GO" id="GO:0005524">
    <property type="term" value="F:ATP binding"/>
    <property type="evidence" value="ECO:0007669"/>
    <property type="project" value="UniProtKB-KW"/>
</dbReference>
<feature type="domain" description="Response regulatory" evidence="4">
    <location>
        <begin position="7"/>
        <end position="125"/>
    </location>
</feature>
<dbReference type="AlphaFoldDB" id="A0A1F7WF28"/>
<sequence>MSAKNIKILLLEKDSGLLGPLEAQLKEITGVEMCAKVLKPEELADQYKKTLPDIILLDIGFEEDSVYTFLASLEPQVASGHLSLIAMAGSSDMNRIRRAMKSGCVDFLMLPVTNEEVSNAVISAYEKNQALLKSSAVLPNSLRTPTGKIVTIFSTKGGVGKSTIAVNLAVMLAAFLKDSGRSVALLDGNFQFGDIGFMLNLKPEKTIHDLVREMGEPAPLSFEVMKNFMTKHPSGLEVMLAPSKPQFAEEVTMLHLGYIMECLKKNYDYVVVDTIHHINDTDLTIFDWTSSLFVIATLEVTTIKNLVLTLEILKDLQIPRDKISLILNRAYQKMGVECSTVEEKLMKISCMIPSDGERVVASLNSGTPFVIDMQMDIPIVKSFHELASFVATDEDKNYFSKTLEALPVKGNVLDFFKKFMKK</sequence>
<reference evidence="5 6" key="1">
    <citation type="journal article" date="2016" name="Nat. Commun.">
        <title>Thousands of microbial genomes shed light on interconnected biogeochemical processes in an aquifer system.</title>
        <authorList>
            <person name="Anantharaman K."/>
            <person name="Brown C.T."/>
            <person name="Hug L.A."/>
            <person name="Sharon I."/>
            <person name="Castelle C.J."/>
            <person name="Probst A.J."/>
            <person name="Thomas B.C."/>
            <person name="Singh A."/>
            <person name="Wilkins M.J."/>
            <person name="Karaoz U."/>
            <person name="Brodie E.L."/>
            <person name="Williams K.H."/>
            <person name="Hubbard S.S."/>
            <person name="Banfield J.F."/>
        </authorList>
    </citation>
    <scope>NUCLEOTIDE SEQUENCE [LARGE SCALE GENOMIC DNA]</scope>
</reference>
<dbReference type="GO" id="GO:0000160">
    <property type="term" value="P:phosphorelay signal transduction system"/>
    <property type="evidence" value="ECO:0007669"/>
    <property type="project" value="InterPro"/>
</dbReference>
<protein>
    <recommendedName>
        <fullName evidence="4">Response regulatory domain-containing protein</fullName>
    </recommendedName>
</protein>
<evidence type="ECO:0000259" key="4">
    <source>
        <dbReference type="PROSITE" id="PS50110"/>
    </source>
</evidence>
<keyword evidence="2" id="KW-0067">ATP-binding</keyword>
<dbReference type="GO" id="GO:0009898">
    <property type="term" value="C:cytoplasmic side of plasma membrane"/>
    <property type="evidence" value="ECO:0007669"/>
    <property type="project" value="TreeGrafter"/>
</dbReference>
<dbReference type="GO" id="GO:0051782">
    <property type="term" value="P:negative regulation of cell division"/>
    <property type="evidence" value="ECO:0007669"/>
    <property type="project" value="TreeGrafter"/>
</dbReference>
<dbReference type="EMBL" id="MGFH01000236">
    <property type="protein sequence ID" value="OGM01432.1"/>
    <property type="molecule type" value="Genomic_DNA"/>
</dbReference>
<evidence type="ECO:0000256" key="1">
    <source>
        <dbReference type="ARBA" id="ARBA00022741"/>
    </source>
</evidence>
<dbReference type="Pfam" id="PF10609">
    <property type="entry name" value="ParA"/>
    <property type="match status" value="1"/>
</dbReference>
<dbReference type="InterPro" id="IPR001789">
    <property type="entry name" value="Sig_transdc_resp-reg_receiver"/>
</dbReference>
<evidence type="ECO:0000313" key="6">
    <source>
        <dbReference type="Proteomes" id="UP000178735"/>
    </source>
</evidence>
<dbReference type="SUPFAM" id="SSF52540">
    <property type="entry name" value="P-loop containing nucleoside triphosphate hydrolases"/>
    <property type="match status" value="1"/>
</dbReference>
<dbReference type="SUPFAM" id="SSF52172">
    <property type="entry name" value="CheY-like"/>
    <property type="match status" value="1"/>
</dbReference>
<evidence type="ECO:0000256" key="2">
    <source>
        <dbReference type="ARBA" id="ARBA00022840"/>
    </source>
</evidence>
<dbReference type="Gene3D" id="3.40.50.2300">
    <property type="match status" value="1"/>
</dbReference>
<dbReference type="Proteomes" id="UP000178735">
    <property type="component" value="Unassembled WGS sequence"/>
</dbReference>
<dbReference type="PANTHER" id="PTHR43384">
    <property type="entry name" value="SEPTUM SITE-DETERMINING PROTEIN MIND HOMOLOG, CHLOROPLASTIC-RELATED"/>
    <property type="match status" value="1"/>
</dbReference>
<comment type="caution">
    <text evidence="5">The sequence shown here is derived from an EMBL/GenBank/DDBJ whole genome shotgun (WGS) entry which is preliminary data.</text>
</comment>
<keyword evidence="1" id="KW-0547">Nucleotide-binding</keyword>
<keyword evidence="3" id="KW-0597">Phosphoprotein</keyword>
<evidence type="ECO:0000256" key="3">
    <source>
        <dbReference type="PROSITE-ProRule" id="PRU00169"/>
    </source>
</evidence>
<feature type="modified residue" description="4-aspartylphosphate" evidence="3">
    <location>
        <position position="58"/>
    </location>
</feature>
<name>A0A1F7WF28_9BACT</name>
<dbReference type="GO" id="GO:0016887">
    <property type="term" value="F:ATP hydrolysis activity"/>
    <property type="evidence" value="ECO:0007669"/>
    <property type="project" value="TreeGrafter"/>
</dbReference>
<dbReference type="GO" id="GO:0005829">
    <property type="term" value="C:cytosol"/>
    <property type="evidence" value="ECO:0007669"/>
    <property type="project" value="TreeGrafter"/>
</dbReference>
<dbReference type="STRING" id="1817813.A2008_12815"/>
<dbReference type="InterPro" id="IPR027417">
    <property type="entry name" value="P-loop_NTPase"/>
</dbReference>
<organism evidence="5 6">
    <name type="scientific">Candidatus Wallbacteria bacterium GWC2_49_35</name>
    <dbReference type="NCBI Taxonomy" id="1817813"/>
    <lineage>
        <taxon>Bacteria</taxon>
        <taxon>Candidatus Walliibacteriota</taxon>
    </lineage>
</organism>